<proteinExistence type="predicted"/>
<organism evidence="2 3">
    <name type="scientific">Demequina lutea</name>
    <dbReference type="NCBI Taxonomy" id="431489"/>
    <lineage>
        <taxon>Bacteria</taxon>
        <taxon>Bacillati</taxon>
        <taxon>Actinomycetota</taxon>
        <taxon>Actinomycetes</taxon>
        <taxon>Micrococcales</taxon>
        <taxon>Demequinaceae</taxon>
        <taxon>Demequina</taxon>
    </lineage>
</organism>
<reference evidence="2 3" key="1">
    <citation type="submission" date="2020-07" db="EMBL/GenBank/DDBJ databases">
        <title>Sequencing the genomes of 1000 actinobacteria strains.</title>
        <authorList>
            <person name="Klenk H.-P."/>
        </authorList>
    </citation>
    <scope>NUCLEOTIDE SEQUENCE [LARGE SCALE GENOMIC DNA]</scope>
    <source>
        <strain evidence="2 3">DSM 19970</strain>
    </source>
</reference>
<name>A0A7Y9ZCF8_9MICO</name>
<evidence type="ECO:0000313" key="2">
    <source>
        <dbReference type="EMBL" id="NYI42804.1"/>
    </source>
</evidence>
<protein>
    <recommendedName>
        <fullName evidence="4">Replication protein</fullName>
    </recommendedName>
</protein>
<accession>A0A7Y9ZCF8</accession>
<sequence length="234" mass="26427">MRRVGVTGHRVRDEHCRDEDALASCSRFNEAWAAVGENTAINEAKKRAGVFSFFPVTEAVHDENGWNPHSHFVYLAKRPLTQAEESDLFIAWAAARRRTYIATGGAAPVLTGSEFERITDKHHSERLARYLTKQNFRHAVLLAREGGTYTSRHPWQILLDAMASNDSASNITLLNEYAEASRSKHTLLKTPNLQELLDQRLGGVDVGRRRNFRRKGNGAPPDRRPSIISRGRRN</sequence>
<evidence type="ECO:0000256" key="1">
    <source>
        <dbReference type="SAM" id="MobiDB-lite"/>
    </source>
</evidence>
<evidence type="ECO:0008006" key="4">
    <source>
        <dbReference type="Google" id="ProtNLM"/>
    </source>
</evidence>
<dbReference type="RefSeq" id="WP_218856208.1">
    <property type="nucleotide sequence ID" value="NZ_JACBZO010000001.1"/>
</dbReference>
<dbReference type="Proteomes" id="UP000547973">
    <property type="component" value="Unassembled WGS sequence"/>
</dbReference>
<dbReference type="EMBL" id="JACBZO010000001">
    <property type="protein sequence ID" value="NYI42804.1"/>
    <property type="molecule type" value="Genomic_DNA"/>
</dbReference>
<comment type="caution">
    <text evidence="2">The sequence shown here is derived from an EMBL/GenBank/DDBJ whole genome shotgun (WGS) entry which is preliminary data.</text>
</comment>
<dbReference type="AlphaFoldDB" id="A0A7Y9ZCF8"/>
<keyword evidence="3" id="KW-1185">Reference proteome</keyword>
<gene>
    <name evidence="2" type="ORF">BKA03_002923</name>
</gene>
<evidence type="ECO:0000313" key="3">
    <source>
        <dbReference type="Proteomes" id="UP000547973"/>
    </source>
</evidence>
<feature type="region of interest" description="Disordered" evidence="1">
    <location>
        <begin position="207"/>
        <end position="234"/>
    </location>
</feature>